<dbReference type="eggNOG" id="COG0346">
    <property type="taxonomic scope" value="Bacteria"/>
</dbReference>
<dbReference type="AlphaFoldDB" id="B1VKR6"/>
<dbReference type="SUPFAM" id="SSF54593">
    <property type="entry name" value="Glyoxalase/Bleomycin resistance protein/Dihydroxybiphenyl dioxygenase"/>
    <property type="match status" value="1"/>
</dbReference>
<accession>B1VKR6</accession>
<name>B1VKR6_STRGG</name>
<dbReference type="KEGG" id="sgr:SGR_3115"/>
<dbReference type="RefSeq" id="WP_012379661.1">
    <property type="nucleotide sequence ID" value="NC_010572.1"/>
</dbReference>
<reference evidence="4" key="1">
    <citation type="journal article" date="2008" name="J. Bacteriol.">
        <title>Genome sequence of the streptomycin-producing microorganism Streptomyces griseus IFO 13350.</title>
        <authorList>
            <person name="Ohnishi Y."/>
            <person name="Ishikawa J."/>
            <person name="Hara H."/>
            <person name="Suzuki H."/>
            <person name="Ikenoya M."/>
            <person name="Ikeda H."/>
            <person name="Yamashita A."/>
            <person name="Hattori M."/>
            <person name="Horinouchi S."/>
        </authorList>
    </citation>
    <scope>NUCLEOTIDE SEQUENCE [LARGE SCALE GENOMIC DNA]</scope>
    <source>
        <strain evidence="4">JCM 4626 / NBRC 13350</strain>
    </source>
</reference>
<organism evidence="3 4">
    <name type="scientific">Streptomyces griseus subsp. griseus (strain JCM 4626 / CBS 651.72 / NBRC 13350 / KCC S-0626 / ISP 5235)</name>
    <dbReference type="NCBI Taxonomy" id="455632"/>
    <lineage>
        <taxon>Bacteria</taxon>
        <taxon>Bacillati</taxon>
        <taxon>Actinomycetota</taxon>
        <taxon>Actinomycetes</taxon>
        <taxon>Kitasatosporales</taxon>
        <taxon>Streptomycetaceae</taxon>
        <taxon>Streptomyces</taxon>
    </lineage>
</organism>
<dbReference type="HOGENOM" id="CLU_127139_0_0_11"/>
<evidence type="ECO:0000313" key="4">
    <source>
        <dbReference type="Proteomes" id="UP000001685"/>
    </source>
</evidence>
<dbReference type="Gene3D" id="3.10.180.10">
    <property type="entry name" value="2,3-Dihydroxybiphenyl 1,2-Dioxygenase, domain 1"/>
    <property type="match status" value="1"/>
</dbReference>
<feature type="compositionally biased region" description="Basic and acidic residues" evidence="1">
    <location>
        <begin position="150"/>
        <end position="161"/>
    </location>
</feature>
<gene>
    <name evidence="3" type="ordered locus">SGR_3115</name>
</gene>
<feature type="domain" description="Glyoxalase/fosfomycin resistance/dioxygenase" evidence="2">
    <location>
        <begin position="40"/>
        <end position="154"/>
    </location>
</feature>
<feature type="region of interest" description="Disordered" evidence="1">
    <location>
        <begin position="145"/>
        <end position="182"/>
    </location>
</feature>
<dbReference type="Pfam" id="PF00903">
    <property type="entry name" value="Glyoxalase"/>
    <property type="match status" value="1"/>
</dbReference>
<dbReference type="InterPro" id="IPR029068">
    <property type="entry name" value="Glyas_Bleomycin-R_OHBP_Dase"/>
</dbReference>
<protein>
    <recommendedName>
        <fullName evidence="2">Glyoxalase/fosfomycin resistance/dioxygenase domain-containing protein</fullName>
    </recommendedName>
</protein>
<evidence type="ECO:0000313" key="3">
    <source>
        <dbReference type="EMBL" id="BAG19944.1"/>
    </source>
</evidence>
<dbReference type="InterPro" id="IPR004360">
    <property type="entry name" value="Glyas_Fos-R_dOase_dom"/>
</dbReference>
<dbReference type="Proteomes" id="UP000001685">
    <property type="component" value="Chromosome"/>
</dbReference>
<evidence type="ECO:0000256" key="1">
    <source>
        <dbReference type="SAM" id="MobiDB-lite"/>
    </source>
</evidence>
<evidence type="ECO:0000259" key="2">
    <source>
        <dbReference type="Pfam" id="PF00903"/>
    </source>
</evidence>
<sequence length="182" mass="19795">MEPPVRLALVRRALRPHRRNAEDTARQPHYSWSIVSELLGINHLTLSTTDLDRLVAYYTELLGATLAFERAATSSHPRIAAVDVGGNDHLMIVETAEAPTTDPDPLGNAGWGLRVGTYARLSAVRESILGAGWPVGQIETLPAQWTMTARDPDGRPVDVRAHRPVPPDSTSRRPADPGGSSR</sequence>
<dbReference type="EMBL" id="AP009493">
    <property type="protein sequence ID" value="BAG19944.1"/>
    <property type="molecule type" value="Genomic_DNA"/>
</dbReference>
<proteinExistence type="predicted"/>